<keyword evidence="1" id="KW-1185">Reference proteome</keyword>
<dbReference type="Proteomes" id="UP000025227">
    <property type="component" value="Unplaced"/>
</dbReference>
<organism evidence="1 2">
    <name type="scientific">Haemonchus contortus</name>
    <name type="common">Barber pole worm</name>
    <dbReference type="NCBI Taxonomy" id="6289"/>
    <lineage>
        <taxon>Eukaryota</taxon>
        <taxon>Metazoa</taxon>
        <taxon>Ecdysozoa</taxon>
        <taxon>Nematoda</taxon>
        <taxon>Chromadorea</taxon>
        <taxon>Rhabditida</taxon>
        <taxon>Rhabditina</taxon>
        <taxon>Rhabditomorpha</taxon>
        <taxon>Strongyloidea</taxon>
        <taxon>Trichostrongylidae</taxon>
        <taxon>Haemonchus</taxon>
    </lineage>
</organism>
<dbReference type="OrthoDB" id="5872974at2759"/>
<evidence type="ECO:0000313" key="1">
    <source>
        <dbReference type="Proteomes" id="UP000025227"/>
    </source>
</evidence>
<protein>
    <submittedName>
        <fullName evidence="2">DUF3372 domain-containing protein</fullName>
    </submittedName>
</protein>
<dbReference type="WBParaSite" id="HCON_00025710-00001">
    <property type="protein sequence ID" value="HCON_00025710-00001"/>
    <property type="gene ID" value="HCON_00025710"/>
</dbReference>
<evidence type="ECO:0000313" key="2">
    <source>
        <dbReference type="WBParaSite" id="HCON_00025710-00001"/>
    </source>
</evidence>
<name>A0A7I4XZW5_HAECO</name>
<proteinExistence type="predicted"/>
<dbReference type="AlphaFoldDB" id="A0A7I4XZW5"/>
<accession>A0A7I4XZW5</accession>
<sequence length="167" mass="18197">MGNDLLRRLPPWSIDYNTRTFSMANEAVKILCAIPAQEDPPVREQITVRVASTTVLPPSAETFVPCETDKTDDLPLMLTTQSDHLSDRSLMVTPAVINSGPAMLLIANPSPRPEVLYKGQQISSAVRLYEQFGSLEMPASSLCSTPLVGAVNNMAVRPLTKTCIDLI</sequence>
<reference evidence="2" key="1">
    <citation type="submission" date="2020-12" db="UniProtKB">
        <authorList>
            <consortium name="WormBaseParasite"/>
        </authorList>
    </citation>
    <scope>IDENTIFICATION</scope>
    <source>
        <strain evidence="2">MHco3</strain>
    </source>
</reference>